<name>A0A1I7UIE9_9PELO</name>
<evidence type="ECO:0000256" key="1">
    <source>
        <dbReference type="SAM" id="MobiDB-lite"/>
    </source>
</evidence>
<keyword evidence="2" id="KW-1185">Reference proteome</keyword>
<evidence type="ECO:0000313" key="2">
    <source>
        <dbReference type="Proteomes" id="UP000095282"/>
    </source>
</evidence>
<reference evidence="3" key="1">
    <citation type="submission" date="2016-11" db="UniProtKB">
        <authorList>
            <consortium name="WormBaseParasite"/>
        </authorList>
    </citation>
    <scope>IDENTIFICATION</scope>
</reference>
<dbReference type="eggNOG" id="ENOG502SBFJ">
    <property type="taxonomic scope" value="Eukaryota"/>
</dbReference>
<dbReference type="WBParaSite" id="Csp11.Scaffold629.g9639.t1">
    <property type="protein sequence ID" value="Csp11.Scaffold629.g9639.t1"/>
    <property type="gene ID" value="Csp11.Scaffold629.g9639"/>
</dbReference>
<feature type="region of interest" description="Disordered" evidence="1">
    <location>
        <begin position="38"/>
        <end position="61"/>
    </location>
</feature>
<dbReference type="Proteomes" id="UP000095282">
    <property type="component" value="Unplaced"/>
</dbReference>
<feature type="region of interest" description="Disordered" evidence="1">
    <location>
        <begin position="257"/>
        <end position="277"/>
    </location>
</feature>
<evidence type="ECO:0000313" key="3">
    <source>
        <dbReference type="WBParaSite" id="Csp11.Scaffold629.g9639.t1"/>
    </source>
</evidence>
<sequence>MNVNGPSKYNHLLAAQAAAAAQAAFFQQAFQLQQAAALNPPTSTTPNGGATSGASGAVQPTMRYYDPTSDGFFYEMASVDGWKRRQPNKPVSASVPNGVTRPYSQRQAAQTTVTGGGAPSYGAALARGQFPRNTVKQPEPCTTPADSRDSASSSQCGDTFELFSSNDPIFNPIQRPSALNLEQKAVGGAQQPPPPAASTVALFEAVLADFNGGVKPTTYADLLPTPATGAAPTTQSPMKESWNSFRSCSLFSPIKPSSKRVPTTVGGGGVASNQPMGGAATMLDEMDDDTMRMLLKDLDKLWANTPVSGLNQA</sequence>
<accession>A0A1I7UIE9</accession>
<dbReference type="AlphaFoldDB" id="A0A1I7UIE9"/>
<proteinExistence type="predicted"/>
<protein>
    <submittedName>
        <fullName evidence="3">WW domain-containing protein</fullName>
    </submittedName>
</protein>
<feature type="region of interest" description="Disordered" evidence="1">
    <location>
        <begin position="84"/>
        <end position="158"/>
    </location>
</feature>
<feature type="compositionally biased region" description="Polar residues" evidence="1">
    <location>
        <begin position="40"/>
        <end position="54"/>
    </location>
</feature>
<organism evidence="2 3">
    <name type="scientific">Caenorhabditis tropicalis</name>
    <dbReference type="NCBI Taxonomy" id="1561998"/>
    <lineage>
        <taxon>Eukaryota</taxon>
        <taxon>Metazoa</taxon>
        <taxon>Ecdysozoa</taxon>
        <taxon>Nematoda</taxon>
        <taxon>Chromadorea</taxon>
        <taxon>Rhabditida</taxon>
        <taxon>Rhabditina</taxon>
        <taxon>Rhabditomorpha</taxon>
        <taxon>Rhabditoidea</taxon>
        <taxon>Rhabditidae</taxon>
        <taxon>Peloderinae</taxon>
        <taxon>Caenorhabditis</taxon>
    </lineage>
</organism>
<feature type="compositionally biased region" description="Polar residues" evidence="1">
    <location>
        <begin position="89"/>
        <end position="113"/>
    </location>
</feature>